<dbReference type="Proteomes" id="UP000039865">
    <property type="component" value="Unassembled WGS sequence"/>
</dbReference>
<dbReference type="InterPro" id="IPR026847">
    <property type="entry name" value="VPS13"/>
</dbReference>
<keyword evidence="7" id="KW-1185">Reference proteome</keyword>
<protein>
    <submittedName>
        <fullName evidence="6">Ph domain containing protein</fullName>
    </submittedName>
</protein>
<keyword evidence="2" id="KW-0813">Transport</keyword>
<sequence length="3606" mass="422730">MFEGILEKFLQQKLGKYIEGIDKQNLSFGVRQLDLIIQIWNGNILLENLKIKPNVFENHGLPLRLKFGKIKKLSIKVPWTRLTSSPVELTLETLYLVVVPKHQDEWEIIDNWSFQYKKKLLDEFTQIMAANLKLALQSKKDQKEDGYVDRLVTKIVDNLQLRIQNIHIRYEDSVSMPGRFHSQGFTLKELSINTTNGNWDSTFYDRMMKENKDKPIYKRLKIDGLAIYLQVDDEIQLSNFDQQNEELKIQDSNRGESDEDSRIEKMMESMFSNGDEQIADISYFIQPIKLEIRLTQITKIDMEKPMFDVEVILSEFSLTIQKKQYEVIFKFIDFIQQYQKFRQQGPIFPIFYEETKGWDMLRRSFSQQIAQKMNKKKNIQSKNAEITQTVEEAEIDVDDDDEFFDALEEQVSKEQDIKEDQLEIQESFKDVEAQFQNNNAVEWWKYAIGSVLKDIRFKKGSWTEFKLTSWRRKQYSRLLIQLVRKCLNDDYIIQYEKLKEEERFLYNHIIQANDLQDLQNWIGVVIKKKIEKEQLQKEQESKDGILSYFLSWGGVMTAHKEEQKTEEVDEEEFVLNDEEIDSIRQSIKNSLAELPSFDINDLNLTEEQKKNIIKFKLQCQFKSGKINLIDENGQKDKTIEFVLFQQDMIADFLLRRNETFELMIRNRDAGLLFIERNLEKEIISKKHIVGKLNHNKMQQNEDHQESVDENQEIQQSEGQSEECLWEIIIYNQSEKLDSPIKLVYDAAGISAIADFFKEDYTEEIRAQALDKLSSIKDQTSVSVQDLLYKKSNNFKIKIASPIIEIPFKAHNSEFVGEPEQYRDRTWLVNLGNIQFENSNENEDKVDQYERFYLRIDQMGLQYIKQGHCAEVLEEVTLKLDVGVKNKLKAAILQLDSENQNSLVYPEVIINANLPDLNLNMSPDIYNGLVNLNEVLKSKGAEEDLLQLKNTKDQLIKDSYFQSDLLARGIQGSYLYFYKEKRELMPLYYIFLSECEIVSRISEPEIQTLNVDSKELKFMLLVTQKSGQKIYLKFQDNQQKDDFKQKFILKQQEMMQGQYQVKGREAISEIIHKNPNEIGLILNFAVGNIQLKIWNQTDFIPQKNREANNKFWLLAKISNMNLQITKYVYEVKLKFDLSSIMIEEAQDLKKVLLKNEEGKNLCEILIDVYDIYSPNIEDCEIKVVANLGKLYLLFEPITINETLKFFRNVKSSRKQDIESLKHKLMHQDGDQNDMLIQKKVDVQTCKSINLILIKAIINASGISIVNCHHKYRTPLFEMNIGDSKFSYEMHYDHDIIEGTFTDFIVYDLTSYPKTIDPRNAEQADLNKISKLEKREIIGCRDKDGIKSNQVYFKTILYTETCPLRIPLMTSQLILDISAIKILYIYELAFRLQDYFFDKFLWAVTDTDPYVCMIENQSDAAISNIGSQDKQTIMNFDLKQSKNEMVMDIKIHRPYVILKDRPYSNQKIEVDLGEMTITCEELVEGKRFYNCPEKEVLLTNYIIEALDLGIKYIDDNQEFQLTEDFELKVDFSNLNHSPYLKDIDTHDFDKSYNVLIQFKPLLQLKLTQEIYTFILKLIDLNFSYTDYLDEFYYFKNEEEYFKTKDELKKAQTTFITCYTQISFYEKDQLITQLGFKEPNFVIDVFLNRRYNYEITFEQICCFYTQGDLKQLLFGKLRQLHRIPQDQDPLDVLAMYQEEENDGEQQPQQTNQLKIKISMYPNGAKDFVVQAGQIKVFVHPYFYLILYNFFTEGMPTYDINSFDKPNEYNSNIEDLPEMKLEFKLKDTLVCFAPEQQQQEKQYKTIACQSYLEYEFKREKIRRIKNQMWELYKESDSQDLLGKKPVQLPISWMRLQGISVCPFICELDDLETYEFNDISKRQIISPFNISYFYARYLQFRPAENKIINYEKSEIKMDMIMLKISYYDAKLLYELSQEFSASFIKFNDYYSEWLKKKTQQEMIANQLFMFDQDQQILKRNESNVYKSTQKALEMLTSLGGRKNTFKPMRKDQLIEEEFKNESLAFNPRKTFQEHYDQENRIDSLEIDYDKIEQRLKRIQSSGIQIVVINDYNNTFYPVISANIYNFLYKMQEEYDKKVGDTQIKGMVSYYNSIAGEWEPLIEKVKIQYLSESQDQQTKILLQCRNDLNLNFTEQLMQTLISTYKQLDDKEQEESSQMQNLIKDNRTTFNNSVVSSSTMKKQGKINNESNKNEYKVTPYTIVNYSAKSIVVKRVFSSDLNKRKKSNIPKEYSLMPGEQVDYEVDYEEEAKQLMRISRDELVRKHDYINVIFNQGIPSSDIKDDYIGFGVKFENMRKVFMLRSPYVVNNMTDQDYQLKILEEDGKTIIKIVEFKPMQCYPIGYEDMNQRFSISSALAPNQWSNSIKFKTIIDKVPKNTTTYLYHGKQFSVITKEKSEFKKCYNINIKTPVIIKNALPCNLRVRSKLIIGERLRLSKQPQEEQEYEYEVREFFIPKGQTLQLYNYNLKNMVNFMFNLDNEQGLTQQENQAIQNQFSWLDVAIKNTEFRNEKTFIVKDANNKDSQLEVCAKMSSTRQAGVQITLYVKNVIINNTDQKLLIYYDKKTPAAGQQSASDNSVVLLSSVKNIILMLIQKQKVMACIDTGVNAKIFSDHFIIDVAAVTNTIQIKKSKFSVFEFKVKTQLSLACTQQSEIYLFQDESVEDLQIILSGQRMPFFYSDVRRAHLISFKCVERENAEYDDLSHDWTFKFSLNEVGRIAIINRSTKSLNQSKFILVEKDLQEANQIMFVTFSEENQKFPTYKLENKSKLVKLQYYQKDHPHNSDVLLPGRSSIFSWTNPQADQQITLKLYKERHEIDPKNEFQKIDIQPDNLELNLKINLPQDMKKEGQRFLFVYAITNGYSKIVTVSDISLDEVLKRKSEAEKSEIDTIPKQVIDIQLTSIGISLLVKTYQQIRKEFAFVYLEGIKFIVIETEDKRELQLKINYSQIDNNIGSKQIFPIIMYPKDLVKKRDQIKKAQKEKKSTSNETVKDFFNSAIFMRKDVPNVIFFEQIDFLMQTMVLQMDDELIGYIYRFLSQITDSLNTNITGIHEVFRSGNIGNGEDWLNYDESIVNQLNLRMNDEGQLYQIQESNYEDSDDEERKNESMKHSQALKEDFFDTAFRSQTEVQTSQNKQKYQLQQTMQLGSTNKLDPKKPNTPRDLSIRKSNAFSQQHSQSWLNYNIENKGKKLYIREYKSSPIEIELSFLSRVKMDIDQAEKQFSLIDKFRTFGLTLANVDNAPIRINSLKSQNIFGTPHEIAHLLNNHYSERLKKNLFSLVGSSNILGNPTNFIQHMGTGVQDFFYKPIEGMVQGPLEGGKGLIDGTSSLIKNTVQGTFGSASKMISSVSKGLLFITDDMDFINKREEDNMDKPKNVLEGVGYGLKSTFTGIASGITGVIENPYSGAKKDGVTGFLKGTYKGVSGLVVKPISGALDFFSKTSEGIKNTASSNDKQVTKIRSMRPFYGKQQLIKVYDEFHAYVVQHLMKISRGAYSKDHFIDALHYANPTVNWTIVLTEEHLLLVNSVTREVINSFDSMNLNNVKKLGQNFIQVNVLINENGYQTIKEAFRLQFDDPKMFERYYKKLRYYIYKLQSENS</sequence>
<reference evidence="6 7" key="1">
    <citation type="submission" date="2014-06" db="EMBL/GenBank/DDBJ databases">
        <authorList>
            <person name="Swart Estienne"/>
        </authorList>
    </citation>
    <scope>NUCLEOTIDE SEQUENCE [LARGE SCALE GENOMIC DNA]</scope>
    <source>
        <strain evidence="6 7">130c</strain>
    </source>
</reference>
<dbReference type="OrthoDB" id="272810at2759"/>
<dbReference type="InterPro" id="IPR026854">
    <property type="entry name" value="VPS13_N"/>
</dbReference>
<keyword evidence="3" id="KW-0175">Coiled coil</keyword>
<evidence type="ECO:0000259" key="5">
    <source>
        <dbReference type="Pfam" id="PF12624"/>
    </source>
</evidence>
<feature type="domain" description="Chorein N-terminal" evidence="5">
    <location>
        <begin position="1"/>
        <end position="848"/>
    </location>
</feature>
<feature type="region of interest" description="Disordered" evidence="4">
    <location>
        <begin position="3153"/>
        <end position="3172"/>
    </location>
</feature>
<evidence type="ECO:0000256" key="3">
    <source>
        <dbReference type="SAM" id="Coils"/>
    </source>
</evidence>
<evidence type="ECO:0000313" key="6">
    <source>
        <dbReference type="EMBL" id="CDW82625.1"/>
    </source>
</evidence>
<accession>A0A078AJR8</accession>
<evidence type="ECO:0000256" key="2">
    <source>
        <dbReference type="ARBA" id="ARBA00022448"/>
    </source>
</evidence>
<gene>
    <name evidence="6" type="primary">Contig6363.g6820</name>
    <name evidence="6" type="ORF">STYLEM_11658</name>
</gene>
<dbReference type="EMBL" id="CCKQ01011082">
    <property type="protein sequence ID" value="CDW82625.1"/>
    <property type="molecule type" value="Genomic_DNA"/>
</dbReference>
<dbReference type="Pfam" id="PF12624">
    <property type="entry name" value="VPS13_N"/>
    <property type="match status" value="1"/>
</dbReference>
<name>A0A078AJR8_STYLE</name>
<dbReference type="GO" id="GO:0045053">
    <property type="term" value="P:protein retention in Golgi apparatus"/>
    <property type="evidence" value="ECO:0007669"/>
    <property type="project" value="TreeGrafter"/>
</dbReference>
<comment type="similarity">
    <text evidence="1">Belongs to the VPS13 family.</text>
</comment>
<dbReference type="InParanoid" id="A0A078AJR8"/>
<feature type="region of interest" description="Disordered" evidence="4">
    <location>
        <begin position="698"/>
        <end position="718"/>
    </location>
</feature>
<dbReference type="GO" id="GO:0006623">
    <property type="term" value="P:protein targeting to vacuole"/>
    <property type="evidence" value="ECO:0007669"/>
    <property type="project" value="TreeGrafter"/>
</dbReference>
<organism evidence="6 7">
    <name type="scientific">Stylonychia lemnae</name>
    <name type="common">Ciliate</name>
    <dbReference type="NCBI Taxonomy" id="5949"/>
    <lineage>
        <taxon>Eukaryota</taxon>
        <taxon>Sar</taxon>
        <taxon>Alveolata</taxon>
        <taxon>Ciliophora</taxon>
        <taxon>Intramacronucleata</taxon>
        <taxon>Spirotrichea</taxon>
        <taxon>Stichotrichia</taxon>
        <taxon>Sporadotrichida</taxon>
        <taxon>Oxytrichidae</taxon>
        <taxon>Stylonychinae</taxon>
        <taxon>Stylonychia</taxon>
    </lineage>
</organism>
<evidence type="ECO:0000256" key="4">
    <source>
        <dbReference type="SAM" id="MobiDB-lite"/>
    </source>
</evidence>
<proteinExistence type="inferred from homology"/>
<evidence type="ECO:0000256" key="1">
    <source>
        <dbReference type="ARBA" id="ARBA00006545"/>
    </source>
</evidence>
<evidence type="ECO:0000313" key="7">
    <source>
        <dbReference type="Proteomes" id="UP000039865"/>
    </source>
</evidence>
<dbReference type="OMA" id="RHHIGAQ"/>
<dbReference type="PANTHER" id="PTHR16166">
    <property type="entry name" value="VACUOLAR PROTEIN SORTING-ASSOCIATED PROTEIN VPS13"/>
    <property type="match status" value="1"/>
</dbReference>
<feature type="coiled-coil region" evidence="3">
    <location>
        <begin position="2029"/>
        <end position="2056"/>
    </location>
</feature>
<dbReference type="PANTHER" id="PTHR16166:SF93">
    <property type="entry name" value="INTERMEMBRANE LIPID TRANSFER PROTEIN VPS13"/>
    <property type="match status" value="1"/>
</dbReference>